<feature type="compositionally biased region" description="Basic and acidic residues" evidence="4">
    <location>
        <begin position="685"/>
        <end position="715"/>
    </location>
</feature>
<dbReference type="PANTHER" id="PTHR12409">
    <property type="entry name" value="PREFOLDIN SUBUNIT 3"/>
    <property type="match status" value="1"/>
</dbReference>
<dbReference type="SMART" id="SM00456">
    <property type="entry name" value="WW"/>
    <property type="match status" value="3"/>
</dbReference>
<feature type="domain" description="WW" evidence="5">
    <location>
        <begin position="10"/>
        <end position="44"/>
    </location>
</feature>
<accession>A0A329SUQ2</accession>
<dbReference type="EMBL" id="MJFZ01000046">
    <property type="protein sequence ID" value="RAW40524.1"/>
    <property type="molecule type" value="Genomic_DNA"/>
</dbReference>
<dbReference type="PROSITE" id="PS01159">
    <property type="entry name" value="WW_DOMAIN_1"/>
    <property type="match status" value="2"/>
</dbReference>
<evidence type="ECO:0000256" key="1">
    <source>
        <dbReference type="ARBA" id="ARBA00010048"/>
    </source>
</evidence>
<feature type="compositionally biased region" description="Low complexity" evidence="4">
    <location>
        <begin position="558"/>
        <end position="572"/>
    </location>
</feature>
<dbReference type="SUPFAM" id="SSF48403">
    <property type="entry name" value="Ankyrin repeat"/>
    <property type="match status" value="1"/>
</dbReference>
<dbReference type="PANTHER" id="PTHR12409:SF0">
    <property type="entry name" value="PREFOLDIN SUBUNIT 3"/>
    <property type="match status" value="1"/>
</dbReference>
<dbReference type="Gene3D" id="2.20.70.10">
    <property type="match status" value="3"/>
</dbReference>
<feature type="repeat" description="ANK" evidence="3">
    <location>
        <begin position="951"/>
        <end position="983"/>
    </location>
</feature>
<dbReference type="AlphaFoldDB" id="A0A329SUQ2"/>
<dbReference type="Pfam" id="PF00397">
    <property type="entry name" value="WW"/>
    <property type="match status" value="3"/>
</dbReference>
<feature type="region of interest" description="Disordered" evidence="4">
    <location>
        <begin position="494"/>
        <end position="575"/>
    </location>
</feature>
<dbReference type="PROSITE" id="PS50096">
    <property type="entry name" value="IQ"/>
    <property type="match status" value="1"/>
</dbReference>
<sequence length="1034" mass="115519">MDGEQEHDPATEEAGWEMRRDDTSGQIYYWNSVTGETSWKPPPHFSTDNVMHPWTQVFDDNGHVYYLNTETMETQWTPPSAAVENEEDTSLSSDTSVLAVTGGRGRRPSTADQLTELNRLLSGEDEDKEGEKSPGDQTIDHYEETSETSTPEVGSKTALDTEACPWMMFINEDDGVPYYYNHITGECLWEPPQEFRRLQQEQQQLGQIDETTVAAIEKEELELLAQDESADSTLDNELTEKAATQVLVTPEFEEKVSGGVTSRPRASGAVPSLRFDTILSSAESSALEEEVPLNVVATEYQESVVDAIVVDELSEQVDDGRFPLTIHVKSAEESQAVDSAGVVGEEKITIDVAATIGIEEENTVENERVFLASAEALLNNNLEEARDAGLDSADANEEVDVETSIALESEATTAVANELSDSAALEQRTYIAALTLQCIVRGFVARQRVKQKREEQQKENTVAAENLPESADIGTTPAVPPAMLQAVENEESLNNLPGRPALQTQQKESSLSNNAPSPPSEDVSSTNDSFPVPPSIFDQQSPAISETSRFDPPVEGLPTAPSAAPSVPSSTPKQHSCSASVAARLPAVLDVTRYFPRRPSLNFSHSGSTTNTNEQVAITRKKVGLGLPPRACRVSQQEAKEHEKLLQTRRKVEERVQHAKIVEYQRIYMESRKTFEAEKQRLQEEKQIRDNQRQHEAEAEKRSRVQAQHERDAARTRSMTAVDSADRLVWEYLQTQGRLNEQNIRQFRDALTETLDSTQFPDKMRAERARELHERIKRLRRACWAVDSQLEAVELRLLSELHPLTDRQRPLQAKFAAKLRCRLEQMLTAVSSWQRVLDEWEDHGSTSKYWGSIQARYAPSSAISSSDESRRQYFLNWWRGAPGGDSLLHLAAWNGWDKHVQLLIDEGADVNLIDSSASYTTPLYEACRAGHVSVVEMLLRAGARWNAVDVSGDSALHSACREGWTRVVRILLMAANDLGEERNVSAVDKHTPLTLEDFFNLRNGKGRRAIDVATLPSLMEELQYYDYQLNGIPR</sequence>
<gene>
    <name evidence="6" type="ORF">PC110_g3299</name>
</gene>
<dbReference type="InterPro" id="IPR036770">
    <property type="entry name" value="Ankyrin_rpt-contain_sf"/>
</dbReference>
<dbReference type="GO" id="GO:0005737">
    <property type="term" value="C:cytoplasm"/>
    <property type="evidence" value="ECO:0007669"/>
    <property type="project" value="TreeGrafter"/>
</dbReference>
<dbReference type="GO" id="GO:0007021">
    <property type="term" value="P:tubulin complex assembly"/>
    <property type="evidence" value="ECO:0007669"/>
    <property type="project" value="TreeGrafter"/>
</dbReference>
<comment type="caution">
    <text evidence="6">The sequence shown here is derived from an EMBL/GenBank/DDBJ whole genome shotgun (WGS) entry which is preliminary data.</text>
</comment>
<dbReference type="GO" id="GO:0015631">
    <property type="term" value="F:tubulin binding"/>
    <property type="evidence" value="ECO:0007669"/>
    <property type="project" value="TreeGrafter"/>
</dbReference>
<feature type="domain" description="WW" evidence="5">
    <location>
        <begin position="165"/>
        <end position="194"/>
    </location>
</feature>
<dbReference type="PROSITE" id="PS50020">
    <property type="entry name" value="WW_DOMAIN_2"/>
    <property type="match status" value="3"/>
</dbReference>
<evidence type="ECO:0000256" key="4">
    <source>
        <dbReference type="SAM" id="MobiDB-lite"/>
    </source>
</evidence>
<dbReference type="OrthoDB" id="539213at2759"/>
<dbReference type="Gene3D" id="1.25.40.20">
    <property type="entry name" value="Ankyrin repeat-containing domain"/>
    <property type="match status" value="1"/>
</dbReference>
<feature type="repeat" description="ANK" evidence="3">
    <location>
        <begin position="883"/>
        <end position="915"/>
    </location>
</feature>
<dbReference type="InterPro" id="IPR002110">
    <property type="entry name" value="Ankyrin_rpt"/>
</dbReference>
<dbReference type="GO" id="GO:0016272">
    <property type="term" value="C:prefoldin complex"/>
    <property type="evidence" value="ECO:0007669"/>
    <property type="project" value="InterPro"/>
</dbReference>
<feature type="domain" description="WW" evidence="5">
    <location>
        <begin position="48"/>
        <end position="81"/>
    </location>
</feature>
<dbReference type="STRING" id="29920.A0A329SUQ2"/>
<evidence type="ECO:0000259" key="5">
    <source>
        <dbReference type="PROSITE" id="PS50020"/>
    </source>
</evidence>
<dbReference type="CDD" id="cd00201">
    <property type="entry name" value="WW"/>
    <property type="match status" value="3"/>
</dbReference>
<name>A0A329SUQ2_9STRA</name>
<dbReference type="SMART" id="SM00248">
    <property type="entry name" value="ANK"/>
    <property type="match status" value="3"/>
</dbReference>
<feature type="compositionally biased region" description="Basic and acidic residues" evidence="4">
    <location>
        <begin position="129"/>
        <end position="144"/>
    </location>
</feature>
<dbReference type="Pfam" id="PF12796">
    <property type="entry name" value="Ank_2"/>
    <property type="match status" value="1"/>
</dbReference>
<dbReference type="GO" id="GO:0007017">
    <property type="term" value="P:microtubule-based process"/>
    <property type="evidence" value="ECO:0007669"/>
    <property type="project" value="TreeGrafter"/>
</dbReference>
<comment type="similarity">
    <text evidence="1">Belongs to the prefoldin subunit alpha family.</text>
</comment>
<dbReference type="InterPro" id="IPR036020">
    <property type="entry name" value="WW_dom_sf"/>
</dbReference>
<feature type="region of interest" description="Disordered" evidence="4">
    <location>
        <begin position="452"/>
        <end position="477"/>
    </location>
</feature>
<feature type="repeat" description="ANK" evidence="3">
    <location>
        <begin position="918"/>
        <end position="950"/>
    </location>
</feature>
<feature type="region of interest" description="Disordered" evidence="4">
    <location>
        <begin position="685"/>
        <end position="717"/>
    </location>
</feature>
<feature type="region of interest" description="Disordered" evidence="4">
    <location>
        <begin position="1"/>
        <end position="20"/>
    </location>
</feature>
<dbReference type="InterPro" id="IPR016655">
    <property type="entry name" value="PFD3"/>
</dbReference>
<dbReference type="VEuPathDB" id="FungiDB:PC110_g3299"/>
<evidence type="ECO:0000256" key="3">
    <source>
        <dbReference type="PROSITE-ProRule" id="PRU00023"/>
    </source>
</evidence>
<evidence type="ECO:0000313" key="7">
    <source>
        <dbReference type="Proteomes" id="UP000251314"/>
    </source>
</evidence>
<keyword evidence="3" id="KW-0040">ANK repeat</keyword>
<evidence type="ECO:0000256" key="2">
    <source>
        <dbReference type="ARBA" id="ARBA00023186"/>
    </source>
</evidence>
<keyword evidence="7" id="KW-1185">Reference proteome</keyword>
<feature type="compositionally biased region" description="Polar residues" evidence="4">
    <location>
        <begin position="537"/>
        <end position="547"/>
    </location>
</feature>
<protein>
    <recommendedName>
        <fullName evidence="5">WW domain-containing protein</fullName>
    </recommendedName>
</protein>
<dbReference type="GO" id="GO:0006457">
    <property type="term" value="P:protein folding"/>
    <property type="evidence" value="ECO:0007669"/>
    <property type="project" value="InterPro"/>
</dbReference>
<dbReference type="InterPro" id="IPR001202">
    <property type="entry name" value="WW_dom"/>
</dbReference>
<dbReference type="SUPFAM" id="SSF51045">
    <property type="entry name" value="WW domain"/>
    <property type="match status" value="3"/>
</dbReference>
<organism evidence="6 7">
    <name type="scientific">Phytophthora cactorum</name>
    <dbReference type="NCBI Taxonomy" id="29920"/>
    <lineage>
        <taxon>Eukaryota</taxon>
        <taxon>Sar</taxon>
        <taxon>Stramenopiles</taxon>
        <taxon>Oomycota</taxon>
        <taxon>Peronosporomycetes</taxon>
        <taxon>Peronosporales</taxon>
        <taxon>Peronosporaceae</taxon>
        <taxon>Phytophthora</taxon>
    </lineage>
</organism>
<dbReference type="PROSITE" id="PS50088">
    <property type="entry name" value="ANK_REPEAT"/>
    <property type="match status" value="3"/>
</dbReference>
<dbReference type="Proteomes" id="UP000251314">
    <property type="component" value="Unassembled WGS sequence"/>
</dbReference>
<evidence type="ECO:0000313" key="6">
    <source>
        <dbReference type="EMBL" id="RAW40524.1"/>
    </source>
</evidence>
<proteinExistence type="inferred from homology"/>
<feature type="region of interest" description="Disordered" evidence="4">
    <location>
        <begin position="76"/>
        <end position="155"/>
    </location>
</feature>
<dbReference type="PROSITE" id="PS50297">
    <property type="entry name" value="ANK_REP_REGION"/>
    <property type="match status" value="3"/>
</dbReference>
<reference evidence="6 7" key="1">
    <citation type="submission" date="2018-01" db="EMBL/GenBank/DDBJ databases">
        <title>Draft genome of the strawberry crown rot pathogen Phytophthora cactorum.</title>
        <authorList>
            <person name="Armitage A.D."/>
            <person name="Lysoe E."/>
            <person name="Nellist C.F."/>
            <person name="Harrison R.J."/>
            <person name="Brurberg M.B."/>
        </authorList>
    </citation>
    <scope>NUCLEOTIDE SEQUENCE [LARGE SCALE GENOMIC DNA]</scope>
    <source>
        <strain evidence="6 7">10300</strain>
    </source>
</reference>
<keyword evidence="2" id="KW-0143">Chaperone</keyword>